<dbReference type="WBParaSite" id="GPUH_0000973601-mRNA-1">
    <property type="protein sequence ID" value="GPUH_0000973601-mRNA-1"/>
    <property type="gene ID" value="GPUH_0000973601"/>
</dbReference>
<feature type="domain" description="Acyl-CoA oxidase/dehydrogenase middle" evidence="4">
    <location>
        <begin position="58"/>
        <end position="137"/>
    </location>
</feature>
<dbReference type="InterPro" id="IPR009100">
    <property type="entry name" value="AcylCoA_DH/oxidase_NM_dom_sf"/>
</dbReference>
<dbReference type="SUPFAM" id="SSF56645">
    <property type="entry name" value="Acyl-CoA dehydrogenase NM domain-like"/>
    <property type="match status" value="1"/>
</dbReference>
<dbReference type="GO" id="GO:0050660">
    <property type="term" value="F:flavin adenine dinucleotide binding"/>
    <property type="evidence" value="ECO:0007669"/>
    <property type="project" value="InterPro"/>
</dbReference>
<evidence type="ECO:0000256" key="1">
    <source>
        <dbReference type="ARBA" id="ARBA00001974"/>
    </source>
</evidence>
<dbReference type="InterPro" id="IPR046373">
    <property type="entry name" value="Acyl-CoA_Oxase/DH_mid-dom_sf"/>
</dbReference>
<organism evidence="6">
    <name type="scientific">Gongylonema pulchrum</name>
    <dbReference type="NCBI Taxonomy" id="637853"/>
    <lineage>
        <taxon>Eukaryota</taxon>
        <taxon>Metazoa</taxon>
        <taxon>Ecdysozoa</taxon>
        <taxon>Nematoda</taxon>
        <taxon>Chromadorea</taxon>
        <taxon>Rhabditida</taxon>
        <taxon>Spirurina</taxon>
        <taxon>Spiruromorpha</taxon>
        <taxon>Spiruroidea</taxon>
        <taxon>Gongylonematidae</taxon>
        <taxon>Gongylonema</taxon>
    </lineage>
</organism>
<dbReference type="PANTHER" id="PTHR43884:SF12">
    <property type="entry name" value="ISOVALERYL-COA DEHYDROGENASE, MITOCHONDRIAL-RELATED"/>
    <property type="match status" value="1"/>
</dbReference>
<evidence type="ECO:0000256" key="2">
    <source>
        <dbReference type="ARBA" id="ARBA00022630"/>
    </source>
</evidence>
<keyword evidence="2" id="KW-0285">Flavoprotein</keyword>
<proteinExistence type="predicted"/>
<dbReference type="GO" id="GO:0003995">
    <property type="term" value="F:acyl-CoA dehydrogenase activity"/>
    <property type="evidence" value="ECO:0007669"/>
    <property type="project" value="InterPro"/>
</dbReference>
<keyword evidence="3" id="KW-0274">FAD</keyword>
<dbReference type="Gene3D" id="1.10.540.10">
    <property type="entry name" value="Acyl-CoA dehydrogenase/oxidase, N-terminal domain"/>
    <property type="match status" value="1"/>
</dbReference>
<sequence length="145" mass="15284">LSCLETALVIEALAYGCTGIQLAIMGPSLAVAPILISGNEEQKKKYLGMLTAEPIIAAYCVTEPGAGSDVSGVKMKAEKKGDSYLLNGTKAWITGGGPAQWFFVLARTEPDPKVPPGKAFTAFVVDGDTKGITRGKKVTIYTLKF</sequence>
<dbReference type="PANTHER" id="PTHR43884">
    <property type="entry name" value="ACYL-COA DEHYDROGENASE"/>
    <property type="match status" value="1"/>
</dbReference>
<dbReference type="InterPro" id="IPR006091">
    <property type="entry name" value="Acyl-CoA_Oxase/DH_mid-dom"/>
</dbReference>
<dbReference type="Gene3D" id="2.40.110.10">
    <property type="entry name" value="Butyryl-CoA Dehydrogenase, subunit A, domain 2"/>
    <property type="match status" value="1"/>
</dbReference>
<evidence type="ECO:0000259" key="5">
    <source>
        <dbReference type="Pfam" id="PF02771"/>
    </source>
</evidence>
<protein>
    <submittedName>
        <fullName evidence="6">Acyl-CoA_dh_M domain-containing protein</fullName>
    </submittedName>
</protein>
<dbReference type="InterPro" id="IPR013786">
    <property type="entry name" value="AcylCoA_DH/ox_N"/>
</dbReference>
<reference evidence="6" key="1">
    <citation type="submission" date="2016-06" db="UniProtKB">
        <authorList>
            <consortium name="WormBaseParasite"/>
        </authorList>
    </citation>
    <scope>IDENTIFICATION</scope>
</reference>
<feature type="domain" description="Acyl-CoA dehydrogenase/oxidase N-terminal" evidence="5">
    <location>
        <begin position="1"/>
        <end position="51"/>
    </location>
</feature>
<dbReference type="PROSITE" id="PS00072">
    <property type="entry name" value="ACYL_COA_DH_1"/>
    <property type="match status" value="1"/>
</dbReference>
<accession>A0A183DLY4</accession>
<name>A0A183DLY4_9BILA</name>
<dbReference type="InterPro" id="IPR037069">
    <property type="entry name" value="AcylCoA_DH/ox_N_sf"/>
</dbReference>
<dbReference type="InterPro" id="IPR006089">
    <property type="entry name" value="Acyl-CoA_DH_CS"/>
</dbReference>
<comment type="cofactor">
    <cofactor evidence="1">
        <name>FAD</name>
        <dbReference type="ChEBI" id="CHEBI:57692"/>
    </cofactor>
</comment>
<dbReference type="Pfam" id="PF02770">
    <property type="entry name" value="Acyl-CoA_dh_M"/>
    <property type="match status" value="1"/>
</dbReference>
<dbReference type="Pfam" id="PF02771">
    <property type="entry name" value="Acyl-CoA_dh_N"/>
    <property type="match status" value="1"/>
</dbReference>
<evidence type="ECO:0000313" key="6">
    <source>
        <dbReference type="WBParaSite" id="GPUH_0000973601-mRNA-1"/>
    </source>
</evidence>
<evidence type="ECO:0000256" key="3">
    <source>
        <dbReference type="ARBA" id="ARBA00022827"/>
    </source>
</evidence>
<evidence type="ECO:0000259" key="4">
    <source>
        <dbReference type="Pfam" id="PF02770"/>
    </source>
</evidence>
<dbReference type="AlphaFoldDB" id="A0A183DLY4"/>